<accession>A0ABS7GLY6</accession>
<comment type="caution">
    <text evidence="1">The sequence shown here is derived from an EMBL/GenBank/DDBJ whole genome shotgun (WGS) entry which is preliminary data.</text>
</comment>
<evidence type="ECO:0000313" key="1">
    <source>
        <dbReference type="EMBL" id="MBW9051005.1"/>
    </source>
</evidence>
<organism evidence="1 2">
    <name type="scientific">Rhizobium mesosinicum</name>
    <dbReference type="NCBI Taxonomy" id="335017"/>
    <lineage>
        <taxon>Bacteria</taxon>
        <taxon>Pseudomonadati</taxon>
        <taxon>Pseudomonadota</taxon>
        <taxon>Alphaproteobacteria</taxon>
        <taxon>Hyphomicrobiales</taxon>
        <taxon>Rhizobiaceae</taxon>
        <taxon>Rhizobium/Agrobacterium group</taxon>
        <taxon>Rhizobium</taxon>
    </lineage>
</organism>
<protein>
    <submittedName>
        <fullName evidence="1">Uncharacterized protein</fullName>
    </submittedName>
</protein>
<dbReference type="Proteomes" id="UP000717752">
    <property type="component" value="Unassembled WGS sequence"/>
</dbReference>
<dbReference type="RefSeq" id="WP_220332553.1">
    <property type="nucleotide sequence ID" value="NZ_JAEUAK010000001.1"/>
</dbReference>
<dbReference type="EMBL" id="JAEUAK010000001">
    <property type="protein sequence ID" value="MBW9051005.1"/>
    <property type="molecule type" value="Genomic_DNA"/>
</dbReference>
<sequence length="178" mass="20191">MLLDTETTENGLAEELRRHIEFLRSTEPTFGHATALSKYGRYALPREKKPEWLKIGLKRACFYNATAYAAARDDVFYAEGYALEPALTVPVQHAWLVDADGRVLDPTWSRTKCHIYFGISFKRSFVMEMLATSRNEPGILVNMHLLRRVLRTDQAVEAAILRAHVDDVSSGKMLPSYG</sequence>
<name>A0ABS7GLY6_9HYPH</name>
<keyword evidence="2" id="KW-1185">Reference proteome</keyword>
<gene>
    <name evidence="1" type="ORF">JNB85_01110</name>
</gene>
<reference evidence="1 2" key="1">
    <citation type="journal article" date="2021" name="MBio">
        <title>Poor Competitiveness of Bradyrhizobium in Pigeon Pea Root Colonization in Indian Soils.</title>
        <authorList>
            <person name="Chalasani D."/>
            <person name="Basu A."/>
            <person name="Pullabhotla S.V.S.R.N."/>
            <person name="Jorrin B."/>
            <person name="Neal A.L."/>
            <person name="Poole P.S."/>
            <person name="Podile A.R."/>
            <person name="Tkacz A."/>
        </authorList>
    </citation>
    <scope>NUCLEOTIDE SEQUENCE [LARGE SCALE GENOMIC DNA]</scope>
    <source>
        <strain evidence="1 2">HU56</strain>
    </source>
</reference>
<proteinExistence type="predicted"/>
<evidence type="ECO:0000313" key="2">
    <source>
        <dbReference type="Proteomes" id="UP000717752"/>
    </source>
</evidence>